<evidence type="ECO:0000256" key="1">
    <source>
        <dbReference type="SAM" id="MobiDB-lite"/>
    </source>
</evidence>
<evidence type="ECO:0000313" key="2">
    <source>
        <dbReference type="EMBL" id="MFD0691955.1"/>
    </source>
</evidence>
<dbReference type="Proteomes" id="UP001597063">
    <property type="component" value="Unassembled WGS sequence"/>
</dbReference>
<proteinExistence type="predicted"/>
<reference evidence="3" key="1">
    <citation type="journal article" date="2019" name="Int. J. Syst. Evol. Microbiol.">
        <title>The Global Catalogue of Microorganisms (GCM) 10K type strain sequencing project: providing services to taxonomists for standard genome sequencing and annotation.</title>
        <authorList>
            <consortium name="The Broad Institute Genomics Platform"/>
            <consortium name="The Broad Institute Genome Sequencing Center for Infectious Disease"/>
            <person name="Wu L."/>
            <person name="Ma J."/>
        </authorList>
    </citation>
    <scope>NUCLEOTIDE SEQUENCE [LARGE SCALE GENOMIC DNA]</scope>
    <source>
        <strain evidence="3">JCM 9371</strain>
    </source>
</reference>
<accession>A0ABW2Y1M2</accession>
<dbReference type="RefSeq" id="WP_165502920.1">
    <property type="nucleotide sequence ID" value="NZ_CAACUY010000056.1"/>
</dbReference>
<evidence type="ECO:0000313" key="3">
    <source>
        <dbReference type="Proteomes" id="UP001597063"/>
    </source>
</evidence>
<sequence>MPALHDEDAEPDLPQTADDGTPARAPVDQSLVPYRSFSGPTNLGDRHAENA</sequence>
<keyword evidence="3" id="KW-1185">Reference proteome</keyword>
<protein>
    <submittedName>
        <fullName evidence="2">Uncharacterized protein</fullName>
    </submittedName>
</protein>
<name>A0ABW2Y1M2_9ACTN</name>
<dbReference type="EMBL" id="JBHTGP010000034">
    <property type="protein sequence ID" value="MFD0691955.1"/>
    <property type="molecule type" value="Genomic_DNA"/>
</dbReference>
<comment type="caution">
    <text evidence="2">The sequence shown here is derived from an EMBL/GenBank/DDBJ whole genome shotgun (WGS) entry which is preliminary data.</text>
</comment>
<gene>
    <name evidence="2" type="ORF">ACFQZM_46210</name>
</gene>
<feature type="region of interest" description="Disordered" evidence="1">
    <location>
        <begin position="1"/>
        <end position="51"/>
    </location>
</feature>
<organism evidence="2 3">
    <name type="scientific">Actinomadura fibrosa</name>
    <dbReference type="NCBI Taxonomy" id="111802"/>
    <lineage>
        <taxon>Bacteria</taxon>
        <taxon>Bacillati</taxon>
        <taxon>Actinomycetota</taxon>
        <taxon>Actinomycetes</taxon>
        <taxon>Streptosporangiales</taxon>
        <taxon>Thermomonosporaceae</taxon>
        <taxon>Actinomadura</taxon>
    </lineage>
</organism>